<accession>A0ABU6W9R1</accession>
<feature type="non-terminal residue" evidence="3">
    <location>
        <position position="1"/>
    </location>
</feature>
<feature type="chain" id="PRO_5046551931" evidence="2">
    <location>
        <begin position="33"/>
        <end position="116"/>
    </location>
</feature>
<protein>
    <submittedName>
        <fullName evidence="3">Uncharacterized protein</fullName>
    </submittedName>
</protein>
<comment type="caution">
    <text evidence="3">The sequence shown here is derived from an EMBL/GenBank/DDBJ whole genome shotgun (WGS) entry which is preliminary data.</text>
</comment>
<gene>
    <name evidence="3" type="ORF">PIB30_029000</name>
</gene>
<reference evidence="3 4" key="1">
    <citation type="journal article" date="2023" name="Plants (Basel)">
        <title>Bridging the Gap: Combining Genomics and Transcriptomics Approaches to Understand Stylosanthes scabra, an Orphan Legume from the Brazilian Caatinga.</title>
        <authorList>
            <person name="Ferreira-Neto J.R.C."/>
            <person name="da Silva M.D."/>
            <person name="Binneck E."/>
            <person name="de Melo N.F."/>
            <person name="da Silva R.H."/>
            <person name="de Melo A.L.T.M."/>
            <person name="Pandolfi V."/>
            <person name="Bustamante F.O."/>
            <person name="Brasileiro-Vidal A.C."/>
            <person name="Benko-Iseppon A.M."/>
        </authorList>
    </citation>
    <scope>NUCLEOTIDE SEQUENCE [LARGE SCALE GENOMIC DNA]</scope>
    <source>
        <tissue evidence="3">Leaves</tissue>
    </source>
</reference>
<proteinExistence type="predicted"/>
<feature type="signal peptide" evidence="2">
    <location>
        <begin position="1"/>
        <end position="32"/>
    </location>
</feature>
<evidence type="ECO:0000313" key="3">
    <source>
        <dbReference type="EMBL" id="MED6182507.1"/>
    </source>
</evidence>
<feature type="region of interest" description="Disordered" evidence="1">
    <location>
        <begin position="54"/>
        <end position="75"/>
    </location>
</feature>
<organism evidence="3 4">
    <name type="scientific">Stylosanthes scabra</name>
    <dbReference type="NCBI Taxonomy" id="79078"/>
    <lineage>
        <taxon>Eukaryota</taxon>
        <taxon>Viridiplantae</taxon>
        <taxon>Streptophyta</taxon>
        <taxon>Embryophyta</taxon>
        <taxon>Tracheophyta</taxon>
        <taxon>Spermatophyta</taxon>
        <taxon>Magnoliopsida</taxon>
        <taxon>eudicotyledons</taxon>
        <taxon>Gunneridae</taxon>
        <taxon>Pentapetalae</taxon>
        <taxon>rosids</taxon>
        <taxon>fabids</taxon>
        <taxon>Fabales</taxon>
        <taxon>Fabaceae</taxon>
        <taxon>Papilionoideae</taxon>
        <taxon>50 kb inversion clade</taxon>
        <taxon>dalbergioids sensu lato</taxon>
        <taxon>Dalbergieae</taxon>
        <taxon>Pterocarpus clade</taxon>
        <taxon>Stylosanthes</taxon>
    </lineage>
</organism>
<sequence length="116" mass="13080">LPSSSSPPSLLPALSYFSLALRLLYLIHRVSDAQICWRKLSFIVRLMTTMAVHSPRSGSGNRNCVGEIDSPDSRRSRLPWSFDNANFPVSFSASETVEEEIQTSANKERRETYLKC</sequence>
<dbReference type="EMBL" id="JASCZI010181359">
    <property type="protein sequence ID" value="MED6182507.1"/>
    <property type="molecule type" value="Genomic_DNA"/>
</dbReference>
<keyword evidence="2" id="KW-0732">Signal</keyword>
<dbReference type="Proteomes" id="UP001341840">
    <property type="component" value="Unassembled WGS sequence"/>
</dbReference>
<name>A0ABU6W9R1_9FABA</name>
<evidence type="ECO:0000313" key="4">
    <source>
        <dbReference type="Proteomes" id="UP001341840"/>
    </source>
</evidence>
<keyword evidence="4" id="KW-1185">Reference proteome</keyword>
<evidence type="ECO:0000256" key="2">
    <source>
        <dbReference type="SAM" id="SignalP"/>
    </source>
</evidence>
<evidence type="ECO:0000256" key="1">
    <source>
        <dbReference type="SAM" id="MobiDB-lite"/>
    </source>
</evidence>